<feature type="region of interest" description="Disordered" evidence="7">
    <location>
        <begin position="870"/>
        <end position="904"/>
    </location>
</feature>
<dbReference type="InterPro" id="IPR003864">
    <property type="entry name" value="CSC1/OSCA1-like_7TM"/>
</dbReference>
<feature type="transmembrane region" description="Helical" evidence="8">
    <location>
        <begin position="608"/>
        <end position="626"/>
    </location>
</feature>
<dbReference type="PANTHER" id="PTHR13018:SF149">
    <property type="entry name" value="DOMAIN PROTEIN, PUTATIVE (AFU_ORTHOLOGUE AFUA_3G11660)-RELATED"/>
    <property type="match status" value="1"/>
</dbReference>
<feature type="transmembrane region" description="Helical" evidence="8">
    <location>
        <begin position="646"/>
        <end position="665"/>
    </location>
</feature>
<feature type="compositionally biased region" description="Polar residues" evidence="7">
    <location>
        <begin position="1119"/>
        <end position="1128"/>
    </location>
</feature>
<feature type="compositionally biased region" description="Low complexity" evidence="7">
    <location>
        <begin position="985"/>
        <end position="1005"/>
    </location>
</feature>
<name>A0A9P3LY51_9FUNG</name>
<evidence type="ECO:0000256" key="4">
    <source>
        <dbReference type="ARBA" id="ARBA00022692"/>
    </source>
</evidence>
<dbReference type="PANTHER" id="PTHR13018">
    <property type="entry name" value="PROBABLE MEMBRANE PROTEIN DUF221-RELATED"/>
    <property type="match status" value="1"/>
</dbReference>
<feature type="compositionally biased region" description="Polar residues" evidence="7">
    <location>
        <begin position="1069"/>
        <end position="1102"/>
    </location>
</feature>
<feature type="compositionally biased region" description="Polar residues" evidence="7">
    <location>
        <begin position="880"/>
        <end position="891"/>
    </location>
</feature>
<feature type="transmembrane region" description="Helical" evidence="8">
    <location>
        <begin position="20"/>
        <end position="41"/>
    </location>
</feature>
<dbReference type="Proteomes" id="UP000827284">
    <property type="component" value="Unassembled WGS sequence"/>
</dbReference>
<feature type="domain" description="CSC1/OSCA1-like N-terminal transmembrane" evidence="10">
    <location>
        <begin position="20"/>
        <end position="171"/>
    </location>
</feature>
<evidence type="ECO:0000256" key="1">
    <source>
        <dbReference type="ARBA" id="ARBA00004141"/>
    </source>
</evidence>
<feature type="transmembrane region" description="Helical" evidence="8">
    <location>
        <begin position="105"/>
        <end position="124"/>
    </location>
</feature>
<evidence type="ECO:0000256" key="2">
    <source>
        <dbReference type="ARBA" id="ARBA00007779"/>
    </source>
</evidence>
<feature type="region of interest" description="Disordered" evidence="7">
    <location>
        <begin position="965"/>
        <end position="1193"/>
    </location>
</feature>
<keyword evidence="13" id="KW-1185">Reference proteome</keyword>
<proteinExistence type="inferred from homology"/>
<feature type="transmembrane region" description="Helical" evidence="8">
    <location>
        <begin position="152"/>
        <end position="172"/>
    </location>
</feature>
<dbReference type="AlphaFoldDB" id="A0A9P3LY51"/>
<feature type="domain" description="CSC1/OSCA1-like cytosolic" evidence="11">
    <location>
        <begin position="197"/>
        <end position="366"/>
    </location>
</feature>
<keyword evidence="6 8" id="KW-0472">Membrane</keyword>
<feature type="transmembrane region" description="Helical" evidence="8">
    <location>
        <begin position="423"/>
        <end position="445"/>
    </location>
</feature>
<dbReference type="GO" id="GO:0005227">
    <property type="term" value="F:calcium-activated cation channel activity"/>
    <property type="evidence" value="ECO:0007669"/>
    <property type="project" value="InterPro"/>
</dbReference>
<evidence type="ECO:0000256" key="7">
    <source>
        <dbReference type="SAM" id="MobiDB-lite"/>
    </source>
</evidence>
<keyword evidence="4 8" id="KW-0812">Transmembrane</keyword>
<feature type="transmembrane region" description="Helical" evidence="8">
    <location>
        <begin position="379"/>
        <end position="403"/>
    </location>
</feature>
<keyword evidence="5 8" id="KW-1133">Transmembrane helix</keyword>
<evidence type="ECO:0000259" key="11">
    <source>
        <dbReference type="Pfam" id="PF14703"/>
    </source>
</evidence>
<feature type="compositionally biased region" description="Polar residues" evidence="7">
    <location>
        <begin position="1018"/>
        <end position="1031"/>
    </location>
</feature>
<evidence type="ECO:0000256" key="5">
    <source>
        <dbReference type="ARBA" id="ARBA00022989"/>
    </source>
</evidence>
<evidence type="ECO:0000259" key="9">
    <source>
        <dbReference type="Pfam" id="PF02714"/>
    </source>
</evidence>
<feature type="transmembrane region" description="Helical" evidence="8">
    <location>
        <begin position="472"/>
        <end position="495"/>
    </location>
</feature>
<reference evidence="12" key="1">
    <citation type="submission" date="2021-11" db="EMBL/GenBank/DDBJ databases">
        <authorList>
            <person name="Herlambang A."/>
            <person name="Guo Y."/>
            <person name="Takashima Y."/>
            <person name="Nishizawa T."/>
        </authorList>
    </citation>
    <scope>NUCLEOTIDE SEQUENCE</scope>
    <source>
        <strain evidence="12">E1425</strain>
    </source>
</reference>
<feature type="region of interest" description="Disordered" evidence="7">
    <location>
        <begin position="765"/>
        <end position="834"/>
    </location>
</feature>
<feature type="domain" description="CSC1/OSCA1-like 7TM region" evidence="9">
    <location>
        <begin position="377"/>
        <end position="664"/>
    </location>
</feature>
<dbReference type="InterPro" id="IPR032880">
    <property type="entry name" value="CSC1/OSCA1-like_N"/>
</dbReference>
<dbReference type="OrthoDB" id="2150324at2759"/>
<evidence type="ECO:0000256" key="6">
    <source>
        <dbReference type="ARBA" id="ARBA00023136"/>
    </source>
</evidence>
<feature type="compositionally biased region" description="Low complexity" evidence="7">
    <location>
        <begin position="1176"/>
        <end position="1193"/>
    </location>
</feature>
<accession>A0A9P3LY51</accession>
<feature type="compositionally biased region" description="Polar residues" evidence="7">
    <location>
        <begin position="1163"/>
        <end position="1175"/>
    </location>
</feature>
<comment type="caution">
    <text evidence="12">The sequence shown here is derived from an EMBL/GenBank/DDBJ whole genome shotgun (WGS) entry which is preliminary data.</text>
</comment>
<dbReference type="Pfam" id="PF14703">
    <property type="entry name" value="PHM7_cyt"/>
    <property type="match status" value="1"/>
</dbReference>
<dbReference type="InterPro" id="IPR045122">
    <property type="entry name" value="Csc1-like"/>
</dbReference>
<keyword evidence="3" id="KW-0813">Transport</keyword>
<dbReference type="EMBL" id="BQFW01000009">
    <property type="protein sequence ID" value="GJJ74782.1"/>
    <property type="molecule type" value="Genomic_DNA"/>
</dbReference>
<evidence type="ECO:0000313" key="13">
    <source>
        <dbReference type="Proteomes" id="UP000827284"/>
    </source>
</evidence>
<gene>
    <name evidence="12" type="ORF">EMPS_07140</name>
</gene>
<feature type="compositionally biased region" description="Polar residues" evidence="7">
    <location>
        <begin position="1140"/>
        <end position="1151"/>
    </location>
</feature>
<evidence type="ECO:0000256" key="8">
    <source>
        <dbReference type="SAM" id="Phobius"/>
    </source>
</evidence>
<evidence type="ECO:0000259" key="10">
    <source>
        <dbReference type="Pfam" id="PF13967"/>
    </source>
</evidence>
<evidence type="ECO:0000313" key="12">
    <source>
        <dbReference type="EMBL" id="GJJ74782.1"/>
    </source>
</evidence>
<evidence type="ECO:0000256" key="3">
    <source>
        <dbReference type="ARBA" id="ARBA00022448"/>
    </source>
</evidence>
<protein>
    <submittedName>
        <fullName evidence="12">Calcium permeable stress-gated cation channel</fullName>
    </submittedName>
</protein>
<dbReference type="Pfam" id="PF02714">
    <property type="entry name" value="RSN1_7TM"/>
    <property type="match status" value="1"/>
</dbReference>
<sequence>MSALVNANVANGATLQVSALAINLGTNVGLSLLTLGAFCWLRPRNGVIYARKFKSSPADKRAPRLEEGYFSWMKPVWSCPDEELVDKIGLDAVVFIRFVRMCRQVFVIMAVIGCGALIPINIISTTRSQVEDQPPPDKISLLTMAGVVDFDWLWAHVAATWMFSLVLIFAMLHGYRSFLKFRIQYFESTSYQENMASRTLMLAGLPASLQGDDKLTAFMSNLGMKDIPVQAMVGRKVDMLPELMKKHKEMVKALEKVMVKYFADPAHPPAKRPTVRLGRFFGPKVDAIDYYSQQIESLSDQIERTRVEINKSAPTNYGFVSYPTIQAAHRTAKELSNPIVLRSRSKMIDPPDIFLSPVPKDIIWFNASNPKQLRKSRKIIVNTLFVIGSLLFFIPMGLLSTVAKLDSIIGLFPSSQDWLLAHPFASGMLQSLFPVLVMDVLMLLVRKLITYLAWLQGNITRSSTDRSTLAKFYLFFTMNNLIFFALSSIILSFFAQVKLILSTVTFSSSSWQAILTFLRGQNDIVLVLSQKVIDSSLFWVNYISLRNFSALLDLSQIVSLVLYWAKKSVTPRDKNKMDKPAVFDFPLFLSSQMFLLTAALLYSVIAPLVLFFAAVYFSLASLVYKYQLMYVFRTKVETGGRLFRVIYNRVFVALILFQIVMIGVVNLKLAHLQSLALIPLPIFTLLFKIFLARTYDPKIDYYDYGSARNEKHLYKPHSSGKNKGNTLSMNFEDPIFHAKMIAALVPEGAKKMLSSKILNGDNFSDEGKKKKGLKSRSSTSLKGFGFGRTSTNNSKQELIEMRSVSRASTRKSYESSARAQSPVDDYYDDRDQKQSLTKAAAYQYDESYRPKGQDMNSFVAGRYSLDKKADPFTYSRKSSDNGSGRTSRQSGQQQQQQQQQQPSYLELARMHQTESYRTTGKAQQYEESNALKYVPKMSRSKPQQLPPQSQLNEVLVYNDKQEYEETNVTDLVSEPAPTLPKTRSARMPRPAPAAHTSTTSATSASSRRRAHEKAPVLQHSNSSPNLTTDYSTPAGELQSHFQRSGTRPSSSRHKISRSQTTAGDIGMGTQDQNDTSYNTTATTASQSGRMGTQDQNDTSYAPTTTSRSQSRRRGTQDQNDTSYAPTTAGSSQSRRRGSQDQNDTSYAPTTAGSSQSRRRGSQDQNDTSYGTAAPTSQSRRGNRSNRSAAANNI</sequence>
<dbReference type="Pfam" id="PF13967">
    <property type="entry name" value="RSN1_TM"/>
    <property type="match status" value="1"/>
</dbReference>
<dbReference type="GO" id="GO:0005886">
    <property type="term" value="C:plasma membrane"/>
    <property type="evidence" value="ECO:0007669"/>
    <property type="project" value="TreeGrafter"/>
</dbReference>
<organism evidence="12 13">
    <name type="scientific">Entomortierella parvispora</name>
    <dbReference type="NCBI Taxonomy" id="205924"/>
    <lineage>
        <taxon>Eukaryota</taxon>
        <taxon>Fungi</taxon>
        <taxon>Fungi incertae sedis</taxon>
        <taxon>Mucoromycota</taxon>
        <taxon>Mortierellomycotina</taxon>
        <taxon>Mortierellomycetes</taxon>
        <taxon>Mortierellales</taxon>
        <taxon>Mortierellaceae</taxon>
        <taxon>Entomortierella</taxon>
    </lineage>
</organism>
<feature type="compositionally biased region" description="Low complexity" evidence="7">
    <location>
        <begin position="892"/>
        <end position="901"/>
    </location>
</feature>
<comment type="similarity">
    <text evidence="2">Belongs to the CSC1 (TC 1.A.17) family.</text>
</comment>
<dbReference type="InterPro" id="IPR027815">
    <property type="entry name" value="CSC1/OSCA1-like_cyt"/>
</dbReference>
<reference evidence="12" key="2">
    <citation type="journal article" date="2022" name="Microbiol. Resour. Announc.">
        <title>Whole-Genome Sequence of Entomortierella parvispora E1425, a Mucoromycotan Fungus Associated with Burkholderiaceae-Related Endosymbiotic Bacteria.</title>
        <authorList>
            <person name="Herlambang A."/>
            <person name="Guo Y."/>
            <person name="Takashima Y."/>
            <person name="Narisawa K."/>
            <person name="Ohta H."/>
            <person name="Nishizawa T."/>
        </authorList>
    </citation>
    <scope>NUCLEOTIDE SEQUENCE</scope>
    <source>
        <strain evidence="12">E1425</strain>
    </source>
</reference>
<comment type="subcellular location">
    <subcellularLocation>
        <location evidence="1">Membrane</location>
        <topology evidence="1">Multi-pass membrane protein</topology>
    </subcellularLocation>
</comment>
<feature type="compositionally biased region" description="Polar residues" evidence="7">
    <location>
        <begin position="1039"/>
        <end position="1049"/>
    </location>
</feature>